<dbReference type="STRING" id="281362.AT959_18205"/>
<reference evidence="6 7" key="1">
    <citation type="submission" date="2015-12" db="EMBL/GenBank/DDBJ databases">
        <title>Nitrous oxide reduction kinetics distinguish bacteria harboring typical versus atypical NosZ.</title>
        <authorList>
            <person name="Yoon S."/>
            <person name="Nissen S."/>
            <person name="Park D."/>
            <person name="Sanford R.A."/>
            <person name="Loeffler F.E."/>
        </authorList>
    </citation>
    <scope>NUCLEOTIDE SEQUENCE [LARGE SCALE GENOMIC DNA]</scope>
    <source>
        <strain evidence="6 7">ATCC BAA-841</strain>
    </source>
</reference>
<dbReference type="InterPro" id="IPR016161">
    <property type="entry name" value="Ald_DH/histidinol_DH"/>
</dbReference>
<dbReference type="PROSITE" id="PS00070">
    <property type="entry name" value="ALDEHYDE_DEHYDR_CYS"/>
    <property type="match status" value="1"/>
</dbReference>
<sequence>MKTIAMLIDGQPVTTPATFEVINPATGAAFARVAAGTVAHVDAAVDAAQRAFSGWSRTSDAERQRLLHALADALAADMPELMALVTQETGKPLNGLNGVGAGMEVGGSIAWTQVTANLDLPVEVLQDNAEARVEVHRKPLGVVGSITPWNWPLMIAIWHVIPALRAGNTVVLKPSELTPVATARFVELANAILPPGVLNLVTGAAGAEVGPAMASHPGIAKIVFTGSTATGRKIMAAGAGNLKRLTLELGGNDAGIVLPDVDVKAVAPKLFGVAFHNNGQTCACLKRLYVHDSIYEELCAELAAIAQKTVVGDGMQADSQLGPIQNAMQLAKVEEIAADARAQGGRFLCGGQRRAGPGYFYEPTIVADLSDGTRLVDEEPFGPILPVIRYSDIDEVIARANHNPNGLGGSVWSSDPVAAAALALRLECGTAWVNEHGAVQPDAPFGGVKQSGIGVEFGRHGLAEFTSIQTLKIMKS</sequence>
<dbReference type="SUPFAM" id="SSF53720">
    <property type="entry name" value="ALDH-like"/>
    <property type="match status" value="1"/>
</dbReference>
<evidence type="ECO:0000256" key="4">
    <source>
        <dbReference type="RuleBase" id="RU003345"/>
    </source>
</evidence>
<feature type="domain" description="Aldehyde dehydrogenase" evidence="5">
    <location>
        <begin position="17"/>
        <end position="470"/>
    </location>
</feature>
<dbReference type="InterPro" id="IPR016163">
    <property type="entry name" value="Ald_DH_C"/>
</dbReference>
<proteinExistence type="inferred from homology"/>
<dbReference type="RefSeq" id="WP_066886288.1">
    <property type="nucleotide sequence ID" value="NZ_LODL01000035.1"/>
</dbReference>
<evidence type="ECO:0000256" key="3">
    <source>
        <dbReference type="PROSITE-ProRule" id="PRU10007"/>
    </source>
</evidence>
<dbReference type="EMBL" id="LODL01000035">
    <property type="protein sequence ID" value="KXB29850.1"/>
    <property type="molecule type" value="Genomic_DNA"/>
</dbReference>
<name>A0A133XFX0_9RHOO</name>
<dbReference type="FunFam" id="3.40.605.10:FF:000007">
    <property type="entry name" value="NAD/NADP-dependent betaine aldehyde dehydrogenase"/>
    <property type="match status" value="1"/>
</dbReference>
<evidence type="ECO:0000259" key="5">
    <source>
        <dbReference type="Pfam" id="PF00171"/>
    </source>
</evidence>
<dbReference type="Gene3D" id="3.40.605.10">
    <property type="entry name" value="Aldehyde Dehydrogenase, Chain A, domain 1"/>
    <property type="match status" value="1"/>
</dbReference>
<keyword evidence="7" id="KW-1185">Reference proteome</keyword>
<evidence type="ECO:0000256" key="1">
    <source>
        <dbReference type="ARBA" id="ARBA00009986"/>
    </source>
</evidence>
<gene>
    <name evidence="6" type="ORF">AT959_18205</name>
</gene>
<dbReference type="InterPro" id="IPR015590">
    <property type="entry name" value="Aldehyde_DH_dom"/>
</dbReference>
<comment type="similarity">
    <text evidence="1 4">Belongs to the aldehyde dehydrogenase family.</text>
</comment>
<dbReference type="Gene3D" id="3.40.309.10">
    <property type="entry name" value="Aldehyde Dehydrogenase, Chain A, domain 2"/>
    <property type="match status" value="1"/>
</dbReference>
<feature type="active site" evidence="3">
    <location>
        <position position="248"/>
    </location>
</feature>
<dbReference type="InterPro" id="IPR044086">
    <property type="entry name" value="LUC3-like"/>
</dbReference>
<dbReference type="InterPro" id="IPR029510">
    <property type="entry name" value="Ald_DH_CS_GLU"/>
</dbReference>
<protein>
    <submittedName>
        <fullName evidence="6">Aldehyde dehydrogenase</fullName>
    </submittedName>
</protein>
<dbReference type="CDD" id="cd07106">
    <property type="entry name" value="ALDH_AldA-AAD23400"/>
    <property type="match status" value="1"/>
</dbReference>
<dbReference type="Pfam" id="PF00171">
    <property type="entry name" value="Aldedh"/>
    <property type="match status" value="1"/>
</dbReference>
<evidence type="ECO:0000256" key="2">
    <source>
        <dbReference type="ARBA" id="ARBA00023002"/>
    </source>
</evidence>
<organism evidence="6 7">
    <name type="scientific">Dechloromonas denitrificans</name>
    <dbReference type="NCBI Taxonomy" id="281362"/>
    <lineage>
        <taxon>Bacteria</taxon>
        <taxon>Pseudomonadati</taxon>
        <taxon>Pseudomonadota</taxon>
        <taxon>Betaproteobacteria</taxon>
        <taxon>Rhodocyclales</taxon>
        <taxon>Azonexaceae</taxon>
        <taxon>Dechloromonas</taxon>
    </lineage>
</organism>
<evidence type="ECO:0000313" key="6">
    <source>
        <dbReference type="EMBL" id="KXB29850.1"/>
    </source>
</evidence>
<dbReference type="PROSITE" id="PS00687">
    <property type="entry name" value="ALDEHYDE_DEHYDR_GLU"/>
    <property type="match status" value="1"/>
</dbReference>
<comment type="caution">
    <text evidence="6">The sequence shown here is derived from an EMBL/GenBank/DDBJ whole genome shotgun (WGS) entry which is preliminary data.</text>
</comment>
<dbReference type="GO" id="GO:0016620">
    <property type="term" value="F:oxidoreductase activity, acting on the aldehyde or oxo group of donors, NAD or NADP as acceptor"/>
    <property type="evidence" value="ECO:0007669"/>
    <property type="project" value="InterPro"/>
</dbReference>
<dbReference type="PANTHER" id="PTHR11699">
    <property type="entry name" value="ALDEHYDE DEHYDROGENASE-RELATED"/>
    <property type="match status" value="1"/>
</dbReference>
<accession>A0A133XFX0</accession>
<evidence type="ECO:0000313" key="7">
    <source>
        <dbReference type="Proteomes" id="UP000070186"/>
    </source>
</evidence>
<dbReference type="AlphaFoldDB" id="A0A133XFX0"/>
<keyword evidence="2 4" id="KW-0560">Oxidoreductase</keyword>
<dbReference type="InterPro" id="IPR016160">
    <property type="entry name" value="Ald_DH_CS_CYS"/>
</dbReference>
<dbReference type="Proteomes" id="UP000070186">
    <property type="component" value="Unassembled WGS sequence"/>
</dbReference>
<dbReference type="InterPro" id="IPR016162">
    <property type="entry name" value="Ald_DH_N"/>
</dbReference>